<comment type="caution">
    <text evidence="1">The sequence shown here is derived from an EMBL/GenBank/DDBJ whole genome shotgun (WGS) entry which is preliminary data.</text>
</comment>
<gene>
    <name evidence="1" type="ORF">V6256_14095</name>
</gene>
<sequence length="173" mass="19714">MKKLIALSLLPILLTGCVGYKINPALTKEDEATVFLLSNKGNGDIKLFSVNGIEIPENKSLNRVYEVPKGEATFDLICKAKRNTGYGHYIEATNRRTLRFDAKAEENYNFVPLLKTNEQQYQKETSFVQCNTRTGECSRVLTTAIDYNARCEVWIYSYDHGKKINTKVDYIIN</sequence>
<evidence type="ECO:0000313" key="2">
    <source>
        <dbReference type="Proteomes" id="UP001369082"/>
    </source>
</evidence>
<accession>A0ABU9GTU2</accession>
<dbReference type="Proteomes" id="UP001369082">
    <property type="component" value="Unassembled WGS sequence"/>
</dbReference>
<dbReference type="PROSITE" id="PS51257">
    <property type="entry name" value="PROKAR_LIPOPROTEIN"/>
    <property type="match status" value="1"/>
</dbReference>
<proteinExistence type="predicted"/>
<protein>
    <recommendedName>
        <fullName evidence="3">Lipoprotein</fullName>
    </recommendedName>
</protein>
<name>A0ABU9GTU2_9GAMM</name>
<evidence type="ECO:0000313" key="1">
    <source>
        <dbReference type="EMBL" id="MEL0630737.1"/>
    </source>
</evidence>
<organism evidence="1 2">
    <name type="scientific">Psychromonas aquatilis</name>
    <dbReference type="NCBI Taxonomy" id="2005072"/>
    <lineage>
        <taxon>Bacteria</taxon>
        <taxon>Pseudomonadati</taxon>
        <taxon>Pseudomonadota</taxon>
        <taxon>Gammaproteobacteria</taxon>
        <taxon>Alteromonadales</taxon>
        <taxon>Psychromonadaceae</taxon>
        <taxon>Psychromonas</taxon>
    </lineage>
</organism>
<reference evidence="1 2" key="1">
    <citation type="submission" date="2024-02" db="EMBL/GenBank/DDBJ databases">
        <title>Bacteria isolated from the canopy kelp, Nereocystis luetkeana.</title>
        <authorList>
            <person name="Pfister C.A."/>
            <person name="Younker I.T."/>
            <person name="Light S.H."/>
        </authorList>
    </citation>
    <scope>NUCLEOTIDE SEQUENCE [LARGE SCALE GENOMIC DNA]</scope>
    <source>
        <strain evidence="1 2">TI.1.05</strain>
    </source>
</reference>
<dbReference type="RefSeq" id="WP_341598864.1">
    <property type="nucleotide sequence ID" value="NZ_JBAKAZ010000082.1"/>
</dbReference>
<keyword evidence="2" id="KW-1185">Reference proteome</keyword>
<evidence type="ECO:0008006" key="3">
    <source>
        <dbReference type="Google" id="ProtNLM"/>
    </source>
</evidence>
<dbReference type="EMBL" id="JBAKAZ010000082">
    <property type="protein sequence ID" value="MEL0630737.1"/>
    <property type="molecule type" value="Genomic_DNA"/>
</dbReference>